<sequence length="572" mass="66790">MPRPLETTECYTFPRQTGTTRPFSQGHQRSYTSAFTSLQVPVPTFADDYEPTTPITLPQLALSQGTPSVTDDDASEDFYIDPEWDEMVTFRQLKLPYRSSTTSFLDPILYDENSSLLGHRPTSSVGSSQFGTMPNTNLFFAFLFRCTDSMVTRHILLVAFPVLVVSLWCAIPLQINTGTSDDDTKFQMHFGVFLLVYYGFYNLTALTMVSQYFHLYSFHWWPKALGAFWSNAISWCISMFLGMIIYFFTPFYKSIYTWVLLTFFTLLMPLFSAFLIIRSENRNVYRHSLTQAQKMFLLLQDNRIPSSYKRFLWFCCTLVIQFVTLFLGETYARMFTARKDPSWFDGIVYVYTWVITVFVLDFATDYIVHSRIRSWALSHIYRLYYALIYFVFYRNLFIKLRSPQEFYTVQIFSSLWVIINYPIRMSKLAHRVTTWFGSRRTYSEYTKNLGRSFFIRNLAENVSMVGFLCWINILHVGSNKGAYPYFQKFDPVSDKQTSYSLTMSASIGMWACELLSAYITRGLFKSLFGHSVTREAVKDFHRYPEVIWAMVLITIHVLQDMLLALIDLTSLS</sequence>
<reference evidence="1" key="1">
    <citation type="submission" date="2022-04" db="EMBL/GenBank/DDBJ databases">
        <title>Genome of the entomopathogenic fungus Entomophthora muscae.</title>
        <authorList>
            <person name="Elya C."/>
            <person name="Lovett B.R."/>
            <person name="Lee E."/>
            <person name="Macias A.M."/>
            <person name="Hajek A.E."/>
            <person name="De Bivort B.L."/>
            <person name="Kasson M.T."/>
            <person name="De Fine Licht H.H."/>
            <person name="Stajich J.E."/>
        </authorList>
    </citation>
    <scope>NUCLEOTIDE SEQUENCE</scope>
    <source>
        <strain evidence="1">Berkeley</strain>
    </source>
</reference>
<name>A0ACC2RM51_9FUNG</name>
<dbReference type="EMBL" id="QTSX02007122">
    <property type="protein sequence ID" value="KAJ9051117.1"/>
    <property type="molecule type" value="Genomic_DNA"/>
</dbReference>
<protein>
    <submittedName>
        <fullName evidence="1">Uncharacterized protein</fullName>
    </submittedName>
</protein>
<comment type="caution">
    <text evidence="1">The sequence shown here is derived from an EMBL/GenBank/DDBJ whole genome shotgun (WGS) entry which is preliminary data.</text>
</comment>
<proteinExistence type="predicted"/>
<evidence type="ECO:0000313" key="2">
    <source>
        <dbReference type="Proteomes" id="UP001165960"/>
    </source>
</evidence>
<dbReference type="Proteomes" id="UP001165960">
    <property type="component" value="Unassembled WGS sequence"/>
</dbReference>
<gene>
    <name evidence="1" type="ORF">DSO57_1007545</name>
</gene>
<accession>A0ACC2RM51</accession>
<keyword evidence="2" id="KW-1185">Reference proteome</keyword>
<organism evidence="1 2">
    <name type="scientific">Entomophthora muscae</name>
    <dbReference type="NCBI Taxonomy" id="34485"/>
    <lineage>
        <taxon>Eukaryota</taxon>
        <taxon>Fungi</taxon>
        <taxon>Fungi incertae sedis</taxon>
        <taxon>Zoopagomycota</taxon>
        <taxon>Entomophthoromycotina</taxon>
        <taxon>Entomophthoromycetes</taxon>
        <taxon>Entomophthorales</taxon>
        <taxon>Entomophthoraceae</taxon>
        <taxon>Entomophthora</taxon>
    </lineage>
</organism>
<evidence type="ECO:0000313" key="1">
    <source>
        <dbReference type="EMBL" id="KAJ9051117.1"/>
    </source>
</evidence>